<accession>A0A164MQY9</accession>
<proteinExistence type="predicted"/>
<dbReference type="AlphaFoldDB" id="A0A164MQY9"/>
<dbReference type="Proteomes" id="UP000076482">
    <property type="component" value="Unassembled WGS sequence"/>
</dbReference>
<evidence type="ECO:0000313" key="2">
    <source>
        <dbReference type="Proteomes" id="UP000076482"/>
    </source>
</evidence>
<name>A0A164MQY9_BACCE</name>
<gene>
    <name evidence="1" type="ORF">B4088_3996</name>
</gene>
<dbReference type="PATRIC" id="fig|1396.535.peg.3584"/>
<dbReference type="EMBL" id="LJKE01000067">
    <property type="protein sequence ID" value="KZD61210.1"/>
    <property type="molecule type" value="Genomic_DNA"/>
</dbReference>
<evidence type="ECO:0000313" key="1">
    <source>
        <dbReference type="EMBL" id="KZD61210.1"/>
    </source>
</evidence>
<comment type="caution">
    <text evidence="1">The sequence shown here is derived from an EMBL/GenBank/DDBJ whole genome shotgun (WGS) entry which is preliminary data.</text>
</comment>
<reference evidence="1 2" key="1">
    <citation type="submission" date="2015-09" db="EMBL/GenBank/DDBJ databases">
        <title>Bacillus cereus food isolates.</title>
        <authorList>
            <person name="Boekhorst J."/>
        </authorList>
    </citation>
    <scope>NUCLEOTIDE SEQUENCE [LARGE SCALE GENOMIC DNA]</scope>
    <source>
        <strain evidence="1 2">B4088</strain>
    </source>
</reference>
<organism evidence="1 2">
    <name type="scientific">Bacillus cereus</name>
    <dbReference type="NCBI Taxonomy" id="1396"/>
    <lineage>
        <taxon>Bacteria</taxon>
        <taxon>Bacillati</taxon>
        <taxon>Bacillota</taxon>
        <taxon>Bacilli</taxon>
        <taxon>Bacillales</taxon>
        <taxon>Bacillaceae</taxon>
        <taxon>Bacillus</taxon>
        <taxon>Bacillus cereus group</taxon>
    </lineage>
</organism>
<protein>
    <submittedName>
        <fullName evidence="1">Uncharacterized protein</fullName>
    </submittedName>
</protein>
<sequence length="56" mass="6595">MGIELNKFKLTIVISDDSEYLVELERMLGLFLIDIKEFHNVNEIIYGRTHGKRIKT</sequence>